<keyword evidence="3" id="KW-0813">Transport</keyword>
<dbReference type="AlphaFoldDB" id="A0A0X3PC04"/>
<evidence type="ECO:0000259" key="7">
    <source>
        <dbReference type="PROSITE" id="PS51497"/>
    </source>
</evidence>
<dbReference type="PANTHER" id="PTHR31547:SF1">
    <property type="entry name" value="MULTIVESICULAR BODY SUBUNIT 12B"/>
    <property type="match status" value="1"/>
</dbReference>
<reference evidence="9" key="1">
    <citation type="submission" date="2016-01" db="EMBL/GenBank/DDBJ databases">
        <title>Reference transcriptome for the parasite Schistocephalus solidus: insights into the molecular evolution of parasitism.</title>
        <authorList>
            <person name="Hebert F.O."/>
            <person name="Grambauer S."/>
            <person name="Barber I."/>
            <person name="Landry C.R."/>
            <person name="Aubin-Horth N."/>
        </authorList>
    </citation>
    <scope>NUCLEOTIDE SEQUENCE</scope>
</reference>
<evidence type="ECO:0000256" key="2">
    <source>
        <dbReference type="ARBA" id="ARBA00010432"/>
    </source>
</evidence>
<dbReference type="InterPro" id="IPR040297">
    <property type="entry name" value="MVB12B"/>
</dbReference>
<sequence length="237" mass="26313">MSSAPITGVAFFTSFHRVPPSFTIIARTKDTHEDADLGKESLFRKSARYLGFEKAPFDPKSPPEVLVELMLINEKDSVRSGFQAIDKTYDTRERCLKRKILCARFEPWAPNLTAITDLLIFSRMGDHLTGRTYVGDLSSQAILACVQTVLSSPTDGIIPKRPAPKAGPYSLSGDMSSPIFQPMLNPLKGVPFELHAACRQNSQDGMKNLPVQPKAAEEVEQEFSYNFSLERSLVMAN</sequence>
<dbReference type="PROSITE" id="PS51498">
    <property type="entry name" value="MABP"/>
    <property type="match status" value="1"/>
</dbReference>
<dbReference type="GO" id="GO:0042058">
    <property type="term" value="P:regulation of epidermal growth factor receptor signaling pathway"/>
    <property type="evidence" value="ECO:0007669"/>
    <property type="project" value="TreeGrafter"/>
</dbReference>
<dbReference type="Gene3D" id="2.100.10.50">
    <property type="match status" value="1"/>
</dbReference>
<evidence type="ECO:0000259" key="8">
    <source>
        <dbReference type="PROSITE" id="PS51498"/>
    </source>
</evidence>
<evidence type="ECO:0000256" key="1">
    <source>
        <dbReference type="ARBA" id="ARBA00004633"/>
    </source>
</evidence>
<evidence type="ECO:0000256" key="3">
    <source>
        <dbReference type="ARBA" id="ARBA00022448"/>
    </source>
</evidence>
<dbReference type="InterPro" id="IPR023341">
    <property type="entry name" value="MABP"/>
</dbReference>
<evidence type="ECO:0000256" key="6">
    <source>
        <dbReference type="ARBA" id="ARBA00023136"/>
    </source>
</evidence>
<comment type="similarity">
    <text evidence="2">Belongs to the MVB12 family.</text>
</comment>
<dbReference type="GO" id="GO:0000813">
    <property type="term" value="C:ESCRT I complex"/>
    <property type="evidence" value="ECO:0007669"/>
    <property type="project" value="InterPro"/>
</dbReference>
<dbReference type="Pfam" id="PF10240">
    <property type="entry name" value="DUF2464"/>
    <property type="match status" value="1"/>
</dbReference>
<evidence type="ECO:0000256" key="4">
    <source>
        <dbReference type="ARBA" id="ARBA00022753"/>
    </source>
</evidence>
<organism evidence="9">
    <name type="scientific">Schistocephalus solidus</name>
    <name type="common">Tapeworm</name>
    <dbReference type="NCBI Taxonomy" id="70667"/>
    <lineage>
        <taxon>Eukaryota</taxon>
        <taxon>Metazoa</taxon>
        <taxon>Spiralia</taxon>
        <taxon>Lophotrochozoa</taxon>
        <taxon>Platyhelminthes</taxon>
        <taxon>Cestoda</taxon>
        <taxon>Eucestoda</taxon>
        <taxon>Diphyllobothriidea</taxon>
        <taxon>Diphyllobothriidae</taxon>
        <taxon>Schistocephalus</taxon>
    </lineage>
</organism>
<feature type="domain" description="UMA" evidence="7">
    <location>
        <begin position="187"/>
        <end position="234"/>
    </location>
</feature>
<dbReference type="PROSITE" id="PS51497">
    <property type="entry name" value="UMA"/>
    <property type="match status" value="1"/>
</dbReference>
<keyword evidence="4" id="KW-0967">Endosome</keyword>
<feature type="domain" description="MABP" evidence="8">
    <location>
        <begin position="3"/>
        <end position="150"/>
    </location>
</feature>
<comment type="subcellular location">
    <subcellularLocation>
        <location evidence="1">Late endosome membrane</location>
        <topology evidence="1">Peripheral membrane protein</topology>
    </subcellularLocation>
</comment>
<protein>
    <submittedName>
        <fullName evidence="9">Multivesicular body subunit 12B</fullName>
    </submittedName>
</protein>
<dbReference type="PANTHER" id="PTHR31547">
    <property type="entry name" value="MULTIVESICULAR BODY SUBUNIT 12B"/>
    <property type="match status" value="1"/>
</dbReference>
<dbReference type="GO" id="GO:0019075">
    <property type="term" value="P:virus maturation"/>
    <property type="evidence" value="ECO:0007669"/>
    <property type="project" value="TreeGrafter"/>
</dbReference>
<name>A0A0X3PC04_SCHSO</name>
<accession>A0A0X3PC04</accession>
<keyword evidence="5" id="KW-0653">Protein transport</keyword>
<dbReference type="GO" id="GO:0031902">
    <property type="term" value="C:late endosome membrane"/>
    <property type="evidence" value="ECO:0007669"/>
    <property type="project" value="UniProtKB-SubCell"/>
</dbReference>
<dbReference type="InterPro" id="IPR023340">
    <property type="entry name" value="UMA"/>
</dbReference>
<evidence type="ECO:0000256" key="5">
    <source>
        <dbReference type="ARBA" id="ARBA00022927"/>
    </source>
</evidence>
<keyword evidence="6" id="KW-0472">Membrane</keyword>
<evidence type="ECO:0000313" key="9">
    <source>
        <dbReference type="EMBL" id="JAP47467.1"/>
    </source>
</evidence>
<dbReference type="GO" id="GO:0046755">
    <property type="term" value="P:viral budding"/>
    <property type="evidence" value="ECO:0007669"/>
    <property type="project" value="TreeGrafter"/>
</dbReference>
<proteinExistence type="inferred from homology"/>
<dbReference type="InterPro" id="IPR018798">
    <property type="entry name" value="MVB12A/B"/>
</dbReference>
<gene>
    <name evidence="9" type="primary">MB12B</name>
    <name evidence="9" type="ORF">TR16923</name>
</gene>
<dbReference type="EMBL" id="GEEE01015758">
    <property type="protein sequence ID" value="JAP47467.1"/>
    <property type="molecule type" value="Transcribed_RNA"/>
</dbReference>
<dbReference type="GO" id="GO:0015031">
    <property type="term" value="P:protein transport"/>
    <property type="evidence" value="ECO:0007669"/>
    <property type="project" value="UniProtKB-KW"/>
</dbReference>